<dbReference type="GeneID" id="17319547"/>
<feature type="transmembrane region" description="Helical" evidence="1">
    <location>
        <begin position="139"/>
        <end position="164"/>
    </location>
</feature>
<name>R7Q0L5_CHOCR</name>
<dbReference type="Proteomes" id="UP000012073">
    <property type="component" value="Unassembled WGS sequence"/>
</dbReference>
<evidence type="ECO:0000313" key="2">
    <source>
        <dbReference type="EMBL" id="CDF32192.1"/>
    </source>
</evidence>
<keyword evidence="1" id="KW-0472">Membrane</keyword>
<feature type="transmembrane region" description="Helical" evidence="1">
    <location>
        <begin position="73"/>
        <end position="95"/>
    </location>
</feature>
<keyword evidence="1" id="KW-1133">Transmembrane helix</keyword>
<proteinExistence type="predicted"/>
<organism evidence="2 3">
    <name type="scientific">Chondrus crispus</name>
    <name type="common">Carrageen Irish moss</name>
    <name type="synonym">Polymorpha crispa</name>
    <dbReference type="NCBI Taxonomy" id="2769"/>
    <lineage>
        <taxon>Eukaryota</taxon>
        <taxon>Rhodophyta</taxon>
        <taxon>Florideophyceae</taxon>
        <taxon>Rhodymeniophycidae</taxon>
        <taxon>Gigartinales</taxon>
        <taxon>Gigartinaceae</taxon>
        <taxon>Chondrus</taxon>
    </lineage>
</organism>
<gene>
    <name evidence="2" type="ORF">CHC_T00001415001</name>
</gene>
<keyword evidence="1" id="KW-0812">Transmembrane</keyword>
<reference evidence="3" key="1">
    <citation type="journal article" date="2013" name="Proc. Natl. Acad. Sci. U.S.A.">
        <title>Genome structure and metabolic features in the red seaweed Chondrus crispus shed light on evolution of the Archaeplastida.</title>
        <authorList>
            <person name="Collen J."/>
            <person name="Porcel B."/>
            <person name="Carre W."/>
            <person name="Ball S.G."/>
            <person name="Chaparro C."/>
            <person name="Tonon T."/>
            <person name="Barbeyron T."/>
            <person name="Michel G."/>
            <person name="Noel B."/>
            <person name="Valentin K."/>
            <person name="Elias M."/>
            <person name="Artiguenave F."/>
            <person name="Arun A."/>
            <person name="Aury J.M."/>
            <person name="Barbosa-Neto J.F."/>
            <person name="Bothwell J.H."/>
            <person name="Bouget F.Y."/>
            <person name="Brillet L."/>
            <person name="Cabello-Hurtado F."/>
            <person name="Capella-Gutierrez S."/>
            <person name="Charrier B."/>
            <person name="Cladiere L."/>
            <person name="Cock J.M."/>
            <person name="Coelho S.M."/>
            <person name="Colleoni C."/>
            <person name="Czjzek M."/>
            <person name="Da Silva C."/>
            <person name="Delage L."/>
            <person name="Denoeud F."/>
            <person name="Deschamps P."/>
            <person name="Dittami S.M."/>
            <person name="Gabaldon T."/>
            <person name="Gachon C.M."/>
            <person name="Groisillier A."/>
            <person name="Herve C."/>
            <person name="Jabbari K."/>
            <person name="Katinka M."/>
            <person name="Kloareg B."/>
            <person name="Kowalczyk N."/>
            <person name="Labadie K."/>
            <person name="Leblanc C."/>
            <person name="Lopez P.J."/>
            <person name="McLachlan D.H."/>
            <person name="Meslet-Cladiere L."/>
            <person name="Moustafa A."/>
            <person name="Nehr Z."/>
            <person name="Nyvall Collen P."/>
            <person name="Panaud O."/>
            <person name="Partensky F."/>
            <person name="Poulain J."/>
            <person name="Rensing S.A."/>
            <person name="Rousvoal S."/>
            <person name="Samson G."/>
            <person name="Symeonidi A."/>
            <person name="Weissenbach J."/>
            <person name="Zambounis A."/>
            <person name="Wincker P."/>
            <person name="Boyen C."/>
        </authorList>
    </citation>
    <scope>NUCLEOTIDE SEQUENCE [LARGE SCALE GENOMIC DNA]</scope>
    <source>
        <strain evidence="3">cv. Stackhouse</strain>
    </source>
</reference>
<evidence type="ECO:0000256" key="1">
    <source>
        <dbReference type="SAM" id="Phobius"/>
    </source>
</evidence>
<dbReference type="Gramene" id="CDF32192">
    <property type="protein sequence ID" value="CDF32192"/>
    <property type="gene ID" value="CHC_T00001415001"/>
</dbReference>
<dbReference type="KEGG" id="ccp:CHC_T00001415001"/>
<feature type="transmembrane region" description="Helical" evidence="1">
    <location>
        <begin position="431"/>
        <end position="452"/>
    </location>
</feature>
<keyword evidence="3" id="KW-1185">Reference proteome</keyword>
<dbReference type="AlphaFoldDB" id="R7Q0L5"/>
<protein>
    <submittedName>
        <fullName evidence="2">Uncharacterized protein</fullName>
    </submittedName>
</protein>
<dbReference type="PhylomeDB" id="R7Q0L5"/>
<dbReference type="EMBL" id="HG001459">
    <property type="protein sequence ID" value="CDF32192.1"/>
    <property type="molecule type" value="Genomic_DNA"/>
</dbReference>
<accession>R7Q0L5</accession>
<dbReference type="RefSeq" id="XP_005711857.1">
    <property type="nucleotide sequence ID" value="XM_005711800.1"/>
</dbReference>
<evidence type="ECO:0000313" key="3">
    <source>
        <dbReference type="Proteomes" id="UP000012073"/>
    </source>
</evidence>
<sequence length="544" mass="60404">MSADSKLAKFVELFDETGLPYFAANVLSIKEKHRPTTVFEKTDNMCSFLSETLVIRPRATGTFSGDLTSRDDLILAALSLFLVLLIESILTTILLRTSSGTVNNTRFSIKQFVQLCREFRFHYAFRGHRREKGKRKSGINFPLLIASVFILFFSAGLQIFVLYLTTPMLVDVTNETVSLSHSQNENPSWDEIMQRGPMGTKRPCTALTLVSLYSQELEQGSTQISPCLVSSLPQETGSEARFETVTDPVNLTFASQVHDYGTEHSLTIGDRSVTFFSRVHYRLGDDKPRLMKTRGQLFVRDEEIVKHLHKQYVAYLFTAYQRETEDNSTINLQKLNKLKFKFSAKNGEDVNIVQINTRQRFVRVSSTVFTTTVEAVLPRGMPAFRMADMTLKASAAVTTAAPDTRDLIMGSANTFALTAVMWRETARTLNWATLLITCGVALFFLTIMRIFLKPTASAEIAAVWMSTAMLSAAQKHDGPEEVDTVELSMHTSFSADFGGLSSSFEEGVSSNFGEGAQSSYEEGISSGVGEEFISGSGGVASRRS</sequence>